<organism evidence="1 2">
    <name type="scientific">Methanocorpusculum petauri</name>
    <dbReference type="NCBI Taxonomy" id="3002863"/>
    <lineage>
        <taxon>Archaea</taxon>
        <taxon>Methanobacteriati</taxon>
        <taxon>Methanobacteriota</taxon>
        <taxon>Stenosarchaea group</taxon>
        <taxon>Methanomicrobia</taxon>
        <taxon>Methanomicrobiales</taxon>
        <taxon>Methanocorpusculaceae</taxon>
        <taxon>Methanocorpusculum</taxon>
    </lineage>
</organism>
<gene>
    <name evidence="1" type="ORF">O0S10_06225</name>
</gene>
<dbReference type="Proteomes" id="UP001141422">
    <property type="component" value="Unassembled WGS sequence"/>
</dbReference>
<evidence type="ECO:0000313" key="1">
    <source>
        <dbReference type="EMBL" id="MCZ0860824.1"/>
    </source>
</evidence>
<dbReference type="PANTHER" id="PTHR43861">
    <property type="entry name" value="TRANS-ACONITATE 2-METHYLTRANSFERASE-RELATED"/>
    <property type="match status" value="1"/>
</dbReference>
<dbReference type="Gene3D" id="3.40.50.150">
    <property type="entry name" value="Vaccinia Virus protein VP39"/>
    <property type="match status" value="1"/>
</dbReference>
<accession>A0ABT4IHI2</accession>
<dbReference type="CDD" id="cd02440">
    <property type="entry name" value="AdoMet_MTases"/>
    <property type="match status" value="1"/>
</dbReference>
<keyword evidence="1" id="KW-0489">Methyltransferase</keyword>
<sequence>MDHKLTEIELQNKFEFEREIHFSSYNTILSKYKAHQVIDDKRGESLLDLACGDGYITALLEPSFKRIVGLDASRIHLDVARKRLPDVQFVESLLETYTTSEKFSTITMLDVLEHVQDPRNALQSAASHLSNDGVLIVHVPNAEAINRRIAVKMGTLTSLDELSPFDINIAGHRRAYTLTTLSEEIRSAGLKVKSTGGIFYKCLSTAQIDWFLENGLWKDGGFGWGRVGAEKEKDWRQAFCDACYEIGKERPTECNCIYVSATL</sequence>
<dbReference type="InterPro" id="IPR029063">
    <property type="entry name" value="SAM-dependent_MTases_sf"/>
</dbReference>
<dbReference type="RefSeq" id="WP_268925025.1">
    <property type="nucleotide sequence ID" value="NZ_JAPTGB010000011.1"/>
</dbReference>
<comment type="caution">
    <text evidence="1">The sequence shown here is derived from an EMBL/GenBank/DDBJ whole genome shotgun (WGS) entry which is preliminary data.</text>
</comment>
<proteinExistence type="predicted"/>
<dbReference type="Pfam" id="PF13489">
    <property type="entry name" value="Methyltransf_23"/>
    <property type="match status" value="1"/>
</dbReference>
<reference evidence="1" key="1">
    <citation type="submission" date="2022-12" db="EMBL/GenBank/DDBJ databases">
        <title>Isolation and characterisation of novel Methanocorpusculum spp. from native Australian herbivores indicates the genus is ancestrally host-associated.</title>
        <authorList>
            <person name="Volmer J.G."/>
            <person name="Soo R.M."/>
            <person name="Evans P.N."/>
            <person name="Hoedt E.C."/>
            <person name="Astorga Alsina A.L."/>
            <person name="Woodcroft B.J."/>
            <person name="Tyson G.W."/>
            <person name="Hugenholtz P."/>
            <person name="Morrison M."/>
        </authorList>
    </citation>
    <scope>NUCLEOTIDE SEQUENCE</scope>
    <source>
        <strain evidence="1">MG</strain>
    </source>
</reference>
<dbReference type="GO" id="GO:0008168">
    <property type="term" value="F:methyltransferase activity"/>
    <property type="evidence" value="ECO:0007669"/>
    <property type="project" value="UniProtKB-KW"/>
</dbReference>
<keyword evidence="2" id="KW-1185">Reference proteome</keyword>
<keyword evidence="1" id="KW-0808">Transferase</keyword>
<name>A0ABT4IHI2_9EURY</name>
<protein>
    <submittedName>
        <fullName evidence="1">Class I SAM-dependent methyltransferase</fullName>
    </submittedName>
</protein>
<evidence type="ECO:0000313" key="2">
    <source>
        <dbReference type="Proteomes" id="UP001141422"/>
    </source>
</evidence>
<dbReference type="EMBL" id="JAPTGB010000011">
    <property type="protein sequence ID" value="MCZ0860824.1"/>
    <property type="molecule type" value="Genomic_DNA"/>
</dbReference>
<dbReference type="SUPFAM" id="SSF53335">
    <property type="entry name" value="S-adenosyl-L-methionine-dependent methyltransferases"/>
    <property type="match status" value="1"/>
</dbReference>
<dbReference type="GO" id="GO:0032259">
    <property type="term" value="P:methylation"/>
    <property type="evidence" value="ECO:0007669"/>
    <property type="project" value="UniProtKB-KW"/>
</dbReference>